<evidence type="ECO:0000313" key="2">
    <source>
        <dbReference type="EMBL" id="AIR61115.1"/>
    </source>
</evidence>
<accession>A0AAN0S4N1</accession>
<dbReference type="RefSeq" id="WP_039290933.1">
    <property type="nucleotide sequence ID" value="NZ_CP009458.1"/>
</dbReference>
<reference evidence="2 3" key="1">
    <citation type="submission" date="2014-09" db="EMBL/GenBank/DDBJ databases">
        <authorList>
            <person name="Chan K.-G."/>
        </authorList>
    </citation>
    <scope>NUCLEOTIDE SEQUENCE [LARGE SCALE GENOMIC DNA]</scope>
    <source>
        <strain evidence="2 3">M006</strain>
    </source>
</reference>
<dbReference type="Proteomes" id="UP000029516">
    <property type="component" value="Chromosome"/>
</dbReference>
<dbReference type="PANTHER" id="PTHR37951:SF1">
    <property type="entry name" value="TYPE VI SECRETION SYSTEM COMPONENT TSSA1"/>
    <property type="match status" value="1"/>
</dbReference>
<feature type="domain" description="ImpA N-terminal" evidence="1">
    <location>
        <begin position="9"/>
        <end position="131"/>
    </location>
</feature>
<organism evidence="2 3">
    <name type="scientific">Cedecea neteri</name>
    <dbReference type="NCBI Taxonomy" id="158822"/>
    <lineage>
        <taxon>Bacteria</taxon>
        <taxon>Pseudomonadati</taxon>
        <taxon>Pseudomonadota</taxon>
        <taxon>Gammaproteobacteria</taxon>
        <taxon>Enterobacterales</taxon>
        <taxon>Enterobacteriaceae</taxon>
        <taxon>Cedecea</taxon>
    </lineage>
</organism>
<gene>
    <name evidence="2" type="ORF">LH23_10685</name>
</gene>
<dbReference type="InterPro" id="IPR017740">
    <property type="entry name" value="TssA-like"/>
</dbReference>
<dbReference type="AlphaFoldDB" id="A0AAN0S4N1"/>
<dbReference type="KEGG" id="cem:LH23_10685"/>
<dbReference type="InterPro" id="IPR010657">
    <property type="entry name" value="ImpA_N"/>
</dbReference>
<protein>
    <submittedName>
        <fullName evidence="2">Type VI secretion protein</fullName>
    </submittedName>
</protein>
<dbReference type="EMBL" id="CP009458">
    <property type="protein sequence ID" value="AIR61115.1"/>
    <property type="molecule type" value="Genomic_DNA"/>
</dbReference>
<sequence length="352" mass="40108">MQSDFSTLLAPISLDTPAGNNLEYESVFHEIHKARESDDDELPQGDWAVSEPRKADWELVLSLSKRALTEESKDLQLACWFVEAASHQKGLEGLLGGIDFLSEFITRFWYQCWPSLEEEGLTIRRSKLVRLDRELNKILLNLPMLRQANTTLARWRQILAFEHKINTHPRTFDELLAREGDLTMATFDKQATGFSSIEISQQAARVEQITTLLELLESRYASLSQDPEEGLFSLTRQTLNDLNDYLQRLTQRAIPVSDEAIVLTPALEETQPQSAETPVRHSPQTMSRELAISQMLAIAAYFRQSEPSSPVPFLMERAARWANMTITDWLQEMIEDSGSIREINNVLTGKVN</sequence>
<proteinExistence type="predicted"/>
<dbReference type="NCBIfam" id="TIGR03363">
    <property type="entry name" value="VI_chp_8"/>
    <property type="match status" value="1"/>
</dbReference>
<evidence type="ECO:0000259" key="1">
    <source>
        <dbReference type="Pfam" id="PF06812"/>
    </source>
</evidence>
<evidence type="ECO:0000313" key="3">
    <source>
        <dbReference type="Proteomes" id="UP000029516"/>
    </source>
</evidence>
<dbReference type="Pfam" id="PF06812">
    <property type="entry name" value="ImpA_N"/>
    <property type="match status" value="1"/>
</dbReference>
<name>A0AAN0S4N1_9ENTR</name>
<dbReference type="PANTHER" id="PTHR37951">
    <property type="entry name" value="CYTOPLASMIC PROTEIN-RELATED"/>
    <property type="match status" value="1"/>
</dbReference>